<keyword evidence="2" id="KW-0238">DNA-binding</keyword>
<evidence type="ECO:0000256" key="2">
    <source>
        <dbReference type="ARBA" id="ARBA00023125"/>
    </source>
</evidence>
<sequence length="168" mass="19719">MAVHDLITQLPPGYRFVPTDEELVIHYLANKVHYQPFPALLVDDIHAREFYSKSPETLVKNMCGEGEWYFFIHQDDYFRGNIGKVLIVENEIGYWQCFGKELPIYNPEGDVVGFKVNLKYCSGSAKKNTWTMEKYRLTSKCVTDDDEMEEWILGRIIRGKKKDYTNYL</sequence>
<proteinExistence type="predicted"/>
<dbReference type="Pfam" id="PF02365">
    <property type="entry name" value="NAM"/>
    <property type="match status" value="1"/>
</dbReference>
<gene>
    <name evidence="6" type="ORF">RND71_026490</name>
</gene>
<keyword evidence="3" id="KW-0804">Transcription</keyword>
<protein>
    <recommendedName>
        <fullName evidence="5">NAC domain-containing protein</fullName>
    </recommendedName>
</protein>
<dbReference type="InterPro" id="IPR003441">
    <property type="entry name" value="NAC-dom"/>
</dbReference>
<keyword evidence="7" id="KW-1185">Reference proteome</keyword>
<dbReference type="AlphaFoldDB" id="A0AAE1V8D5"/>
<dbReference type="PANTHER" id="PTHR31719">
    <property type="entry name" value="NAC TRANSCRIPTION FACTOR 56"/>
    <property type="match status" value="1"/>
</dbReference>
<dbReference type="GO" id="GO:0048731">
    <property type="term" value="P:system development"/>
    <property type="evidence" value="ECO:0007669"/>
    <property type="project" value="TreeGrafter"/>
</dbReference>
<dbReference type="Gene3D" id="2.170.150.80">
    <property type="entry name" value="NAC domain"/>
    <property type="match status" value="1"/>
</dbReference>
<dbReference type="SUPFAM" id="SSF101941">
    <property type="entry name" value="NAC domain"/>
    <property type="match status" value="1"/>
</dbReference>
<dbReference type="EMBL" id="JAVYJV010000014">
    <property type="protein sequence ID" value="KAK4354296.1"/>
    <property type="molecule type" value="Genomic_DNA"/>
</dbReference>
<dbReference type="InterPro" id="IPR036093">
    <property type="entry name" value="NAC_dom_sf"/>
</dbReference>
<comment type="caution">
    <text evidence="6">The sequence shown here is derived from an EMBL/GenBank/DDBJ whole genome shotgun (WGS) entry which is preliminary data.</text>
</comment>
<reference evidence="6" key="1">
    <citation type="submission" date="2023-12" db="EMBL/GenBank/DDBJ databases">
        <title>Genome assembly of Anisodus tanguticus.</title>
        <authorList>
            <person name="Wang Y.-J."/>
        </authorList>
    </citation>
    <scope>NUCLEOTIDE SEQUENCE</scope>
    <source>
        <strain evidence="6">KB-2021</strain>
        <tissue evidence="6">Leaf</tissue>
    </source>
</reference>
<dbReference type="PROSITE" id="PS51005">
    <property type="entry name" value="NAC"/>
    <property type="match status" value="1"/>
</dbReference>
<dbReference type="GO" id="GO:0006355">
    <property type="term" value="P:regulation of DNA-templated transcription"/>
    <property type="evidence" value="ECO:0007669"/>
    <property type="project" value="InterPro"/>
</dbReference>
<dbReference type="Proteomes" id="UP001291623">
    <property type="component" value="Unassembled WGS sequence"/>
</dbReference>
<keyword evidence="1" id="KW-0805">Transcription regulation</keyword>
<keyword evidence="4" id="KW-0539">Nucleus</keyword>
<evidence type="ECO:0000313" key="6">
    <source>
        <dbReference type="EMBL" id="KAK4354296.1"/>
    </source>
</evidence>
<evidence type="ECO:0000256" key="3">
    <source>
        <dbReference type="ARBA" id="ARBA00023163"/>
    </source>
</evidence>
<dbReference type="PANTHER" id="PTHR31719:SF123">
    <property type="entry name" value="NAC DOMAIN-CONTAINING PROTEIN"/>
    <property type="match status" value="1"/>
</dbReference>
<organism evidence="6 7">
    <name type="scientific">Anisodus tanguticus</name>
    <dbReference type="NCBI Taxonomy" id="243964"/>
    <lineage>
        <taxon>Eukaryota</taxon>
        <taxon>Viridiplantae</taxon>
        <taxon>Streptophyta</taxon>
        <taxon>Embryophyta</taxon>
        <taxon>Tracheophyta</taxon>
        <taxon>Spermatophyta</taxon>
        <taxon>Magnoliopsida</taxon>
        <taxon>eudicotyledons</taxon>
        <taxon>Gunneridae</taxon>
        <taxon>Pentapetalae</taxon>
        <taxon>asterids</taxon>
        <taxon>lamiids</taxon>
        <taxon>Solanales</taxon>
        <taxon>Solanaceae</taxon>
        <taxon>Solanoideae</taxon>
        <taxon>Hyoscyameae</taxon>
        <taxon>Anisodus</taxon>
    </lineage>
</organism>
<evidence type="ECO:0000256" key="4">
    <source>
        <dbReference type="ARBA" id="ARBA00023242"/>
    </source>
</evidence>
<accession>A0AAE1V8D5</accession>
<feature type="domain" description="NAC" evidence="5">
    <location>
        <begin position="10"/>
        <end position="159"/>
    </location>
</feature>
<dbReference type="GO" id="GO:0003677">
    <property type="term" value="F:DNA binding"/>
    <property type="evidence" value="ECO:0007669"/>
    <property type="project" value="UniProtKB-KW"/>
</dbReference>
<evidence type="ECO:0000313" key="7">
    <source>
        <dbReference type="Proteomes" id="UP001291623"/>
    </source>
</evidence>
<evidence type="ECO:0000256" key="1">
    <source>
        <dbReference type="ARBA" id="ARBA00023015"/>
    </source>
</evidence>
<name>A0AAE1V8D5_9SOLA</name>
<evidence type="ECO:0000259" key="5">
    <source>
        <dbReference type="PROSITE" id="PS51005"/>
    </source>
</evidence>